<dbReference type="EMBL" id="JAERQG010000006">
    <property type="protein sequence ID" value="MBL0767097.1"/>
    <property type="molecule type" value="Genomic_DNA"/>
</dbReference>
<sequence>MKKKVVISGNKPICSKMRYAIFNSGNDRLVRKGIFTAGEIHKYLNQKAKEGKSYYAIELKGLNRKLAAKELKPLESKIKNHKAVLPAKDLSDLKALLRVLKTKPACDGMIKAYQFDTALRDEIPLSVWKKIGGNTF</sequence>
<accession>A0A937AQV0</accession>
<proteinExistence type="predicted"/>
<dbReference type="RefSeq" id="WP_201924489.1">
    <property type="nucleotide sequence ID" value="NZ_JAERQG010000006.1"/>
</dbReference>
<organism evidence="1 2">
    <name type="scientific">Marivirga atlantica</name>
    <dbReference type="NCBI Taxonomy" id="1548457"/>
    <lineage>
        <taxon>Bacteria</taxon>
        <taxon>Pseudomonadati</taxon>
        <taxon>Bacteroidota</taxon>
        <taxon>Cytophagia</taxon>
        <taxon>Cytophagales</taxon>
        <taxon>Marivirgaceae</taxon>
        <taxon>Marivirga</taxon>
    </lineage>
</organism>
<keyword evidence="2" id="KW-1185">Reference proteome</keyword>
<gene>
    <name evidence="1" type="ORF">JKP34_17660</name>
</gene>
<protein>
    <submittedName>
        <fullName evidence="1">Uncharacterized protein</fullName>
    </submittedName>
</protein>
<comment type="caution">
    <text evidence="1">The sequence shown here is derived from an EMBL/GenBank/DDBJ whole genome shotgun (WGS) entry which is preliminary data.</text>
</comment>
<name>A0A937AQV0_9BACT</name>
<evidence type="ECO:0000313" key="1">
    <source>
        <dbReference type="EMBL" id="MBL0767097.1"/>
    </source>
</evidence>
<dbReference type="AlphaFoldDB" id="A0A937AQV0"/>
<evidence type="ECO:0000313" key="2">
    <source>
        <dbReference type="Proteomes" id="UP000642920"/>
    </source>
</evidence>
<dbReference type="Proteomes" id="UP000642920">
    <property type="component" value="Unassembled WGS sequence"/>
</dbReference>
<reference evidence="1" key="1">
    <citation type="submission" date="2021-01" db="EMBL/GenBank/DDBJ databases">
        <title>Marivirga sp. nov., isolated from intertidal surface sediments.</title>
        <authorList>
            <person name="Zhang M."/>
        </authorList>
    </citation>
    <scope>NUCLEOTIDE SEQUENCE</scope>
    <source>
        <strain evidence="1">SM1354</strain>
    </source>
</reference>